<dbReference type="EMBL" id="JBHLZU010000002">
    <property type="protein sequence ID" value="MFB9902713.1"/>
    <property type="molecule type" value="Genomic_DNA"/>
</dbReference>
<dbReference type="Gene3D" id="3.40.50.150">
    <property type="entry name" value="Vaccinia Virus protein VP39"/>
    <property type="match status" value="1"/>
</dbReference>
<evidence type="ECO:0000313" key="3">
    <source>
        <dbReference type="Proteomes" id="UP001589693"/>
    </source>
</evidence>
<evidence type="ECO:0000313" key="2">
    <source>
        <dbReference type="EMBL" id="MFB9902713.1"/>
    </source>
</evidence>
<dbReference type="CDD" id="cd02440">
    <property type="entry name" value="AdoMet_MTases"/>
    <property type="match status" value="1"/>
</dbReference>
<evidence type="ECO:0000259" key="1">
    <source>
        <dbReference type="Pfam" id="PF13649"/>
    </source>
</evidence>
<dbReference type="SUPFAM" id="SSF53335">
    <property type="entry name" value="S-adenosyl-L-methionine-dependent methyltransferases"/>
    <property type="match status" value="1"/>
</dbReference>
<dbReference type="Proteomes" id="UP001589693">
    <property type="component" value="Unassembled WGS sequence"/>
</dbReference>
<dbReference type="Pfam" id="PF13649">
    <property type="entry name" value="Methyltransf_25"/>
    <property type="match status" value="1"/>
</dbReference>
<dbReference type="InterPro" id="IPR029063">
    <property type="entry name" value="SAM-dependent_MTases_sf"/>
</dbReference>
<keyword evidence="3" id="KW-1185">Reference proteome</keyword>
<organism evidence="2 3">
    <name type="scientific">Allokutzneria oryzae</name>
    <dbReference type="NCBI Taxonomy" id="1378989"/>
    <lineage>
        <taxon>Bacteria</taxon>
        <taxon>Bacillati</taxon>
        <taxon>Actinomycetota</taxon>
        <taxon>Actinomycetes</taxon>
        <taxon>Pseudonocardiales</taxon>
        <taxon>Pseudonocardiaceae</taxon>
        <taxon>Allokutzneria</taxon>
    </lineage>
</organism>
<feature type="domain" description="Methyltransferase" evidence="1">
    <location>
        <begin position="50"/>
        <end position="134"/>
    </location>
</feature>
<dbReference type="RefSeq" id="WP_377849788.1">
    <property type="nucleotide sequence ID" value="NZ_JBHLZU010000002.1"/>
</dbReference>
<dbReference type="InterPro" id="IPR041698">
    <property type="entry name" value="Methyltransf_25"/>
</dbReference>
<dbReference type="GO" id="GO:0061542">
    <property type="term" value="F:3-demethylubiquinol 3-O-methyltransferase activity"/>
    <property type="evidence" value="ECO:0007669"/>
    <property type="project" value="UniProtKB-EC"/>
</dbReference>
<name>A0ABV5ZRB2_9PSEU</name>
<accession>A0ABV5ZRB2</accession>
<dbReference type="GO" id="GO:0102208">
    <property type="term" value="F:2-polyprenyl-6-hydroxyphenol methylase activity"/>
    <property type="evidence" value="ECO:0007669"/>
    <property type="project" value="UniProtKB-EC"/>
</dbReference>
<keyword evidence="2" id="KW-0489">Methyltransferase</keyword>
<proteinExistence type="predicted"/>
<sequence>MTVFDAALLGTPSWLDTAGGERRELHPDRWIAEADAADEVMLGACRGPSLDIGCGPGRLTVALAARGVPALGVDISAVAVRLTTQRGGLALRRDVFDPLPGEGRWQHVLLADGNLGIGGNPVALLSRVAELLAASGRAVVEVDPPGGGVRRDRARMAGGPWFDWAWVGAESIGMVAAVAGLRTLRVNEHSGRWFAEVEKP</sequence>
<protein>
    <submittedName>
        <fullName evidence="2">Class I SAM-dependent methyltransferase</fullName>
        <ecNumber evidence="2">2.1.1.222</ecNumber>
        <ecNumber evidence="2">2.1.1.64</ecNumber>
    </submittedName>
</protein>
<comment type="caution">
    <text evidence="2">The sequence shown here is derived from an EMBL/GenBank/DDBJ whole genome shotgun (WGS) entry which is preliminary data.</text>
</comment>
<reference evidence="2 3" key="1">
    <citation type="submission" date="2024-09" db="EMBL/GenBank/DDBJ databases">
        <authorList>
            <person name="Sun Q."/>
            <person name="Mori K."/>
        </authorList>
    </citation>
    <scope>NUCLEOTIDE SEQUENCE [LARGE SCALE GENOMIC DNA]</scope>
    <source>
        <strain evidence="2 3">TBRC 7907</strain>
    </source>
</reference>
<dbReference type="EC" id="2.1.1.222" evidence="2"/>
<dbReference type="EC" id="2.1.1.64" evidence="2"/>
<keyword evidence="2" id="KW-0808">Transferase</keyword>
<dbReference type="GO" id="GO:0032259">
    <property type="term" value="P:methylation"/>
    <property type="evidence" value="ECO:0007669"/>
    <property type="project" value="UniProtKB-KW"/>
</dbReference>
<gene>
    <name evidence="2" type="ORF">ACFFQA_02050</name>
</gene>